<sequence length="259" mass="29548">MITVITTILVLLVSVVYFLDKQSRLNYGDYEQWNKEDLDACDIPSDSSHYDLDYEDGDLVLIESKATLVRQQKISSVYTTSVDKKASKERATTAASKVNGSAEKELADYGALLDSPIEKEEKEKRKDINYDEELIDWMILQSSSEDIQRFDIASNIAGFNIGKPSPGVLNDERVYAFHSMLSRSAAGAEEKPRFAAKQVFLAYFFLNFAQEKLHSPRQAAFRAMPKNLKVAGHHYRRMEGDLLRLEKILYEEKKDAFPR</sequence>
<organism evidence="2 3">
    <name type="scientific">Trichostrongylus colubriformis</name>
    <name type="common">Black scour worm</name>
    <dbReference type="NCBI Taxonomy" id="6319"/>
    <lineage>
        <taxon>Eukaryota</taxon>
        <taxon>Metazoa</taxon>
        <taxon>Ecdysozoa</taxon>
        <taxon>Nematoda</taxon>
        <taxon>Chromadorea</taxon>
        <taxon>Rhabditida</taxon>
        <taxon>Rhabditina</taxon>
        <taxon>Rhabditomorpha</taxon>
        <taxon>Strongyloidea</taxon>
        <taxon>Trichostrongylidae</taxon>
        <taxon>Trichostrongylus</taxon>
    </lineage>
</organism>
<reference evidence="2 3" key="1">
    <citation type="submission" date="2019-10" db="EMBL/GenBank/DDBJ databases">
        <title>Assembly and Annotation for the nematode Trichostrongylus colubriformis.</title>
        <authorList>
            <person name="Martin J."/>
        </authorList>
    </citation>
    <scope>NUCLEOTIDE SEQUENCE [LARGE SCALE GENOMIC DNA]</scope>
    <source>
        <strain evidence="2">G859</strain>
        <tissue evidence="2">Whole worm</tissue>
    </source>
</reference>
<keyword evidence="1" id="KW-0732">Signal</keyword>
<evidence type="ECO:0000313" key="2">
    <source>
        <dbReference type="EMBL" id="KAK5984155.1"/>
    </source>
</evidence>
<dbReference type="AlphaFoldDB" id="A0AAN8G0J4"/>
<feature type="signal peptide" evidence="1">
    <location>
        <begin position="1"/>
        <end position="18"/>
    </location>
</feature>
<proteinExistence type="predicted"/>
<evidence type="ECO:0000256" key="1">
    <source>
        <dbReference type="SAM" id="SignalP"/>
    </source>
</evidence>
<accession>A0AAN8G0J4</accession>
<protein>
    <submittedName>
        <fullName evidence="2">Uncharacterized protein</fullName>
    </submittedName>
</protein>
<feature type="chain" id="PRO_5042826926" evidence="1">
    <location>
        <begin position="19"/>
        <end position="259"/>
    </location>
</feature>
<evidence type="ECO:0000313" key="3">
    <source>
        <dbReference type="Proteomes" id="UP001331761"/>
    </source>
</evidence>
<keyword evidence="3" id="KW-1185">Reference proteome</keyword>
<dbReference type="Proteomes" id="UP001331761">
    <property type="component" value="Unassembled WGS sequence"/>
</dbReference>
<name>A0AAN8G0J4_TRICO</name>
<comment type="caution">
    <text evidence="2">The sequence shown here is derived from an EMBL/GenBank/DDBJ whole genome shotgun (WGS) entry which is preliminary data.</text>
</comment>
<dbReference type="EMBL" id="WIXE01003204">
    <property type="protein sequence ID" value="KAK5984155.1"/>
    <property type="molecule type" value="Genomic_DNA"/>
</dbReference>
<gene>
    <name evidence="2" type="ORF">GCK32_005218</name>
</gene>